<protein>
    <submittedName>
        <fullName evidence="8">DNA repair protein RadC</fullName>
    </submittedName>
</protein>
<dbReference type="Gene3D" id="3.40.140.10">
    <property type="entry name" value="Cytidine Deaminase, domain 2"/>
    <property type="match status" value="1"/>
</dbReference>
<comment type="caution">
    <text evidence="8">The sequence shown here is derived from an EMBL/GenBank/DDBJ whole genome shotgun (WGS) entry which is preliminary data.</text>
</comment>
<dbReference type="InterPro" id="IPR025657">
    <property type="entry name" value="RadC_JAB"/>
</dbReference>
<dbReference type="InterPro" id="IPR010994">
    <property type="entry name" value="RuvA_2-like"/>
</dbReference>
<dbReference type="InterPro" id="IPR001405">
    <property type="entry name" value="UPF0758"/>
</dbReference>
<evidence type="ECO:0000313" key="9">
    <source>
        <dbReference type="Proteomes" id="UP000784128"/>
    </source>
</evidence>
<dbReference type="EMBL" id="JAHDYS010000002">
    <property type="protein sequence ID" value="MBT1070661.1"/>
    <property type="molecule type" value="Genomic_DNA"/>
</dbReference>
<dbReference type="Pfam" id="PF20582">
    <property type="entry name" value="UPF0758_N"/>
    <property type="match status" value="1"/>
</dbReference>
<dbReference type="NCBIfam" id="NF000642">
    <property type="entry name" value="PRK00024.1"/>
    <property type="match status" value="1"/>
</dbReference>
<evidence type="ECO:0000256" key="3">
    <source>
        <dbReference type="ARBA" id="ARBA00022801"/>
    </source>
</evidence>
<dbReference type="CDD" id="cd08071">
    <property type="entry name" value="MPN_DUF2466"/>
    <property type="match status" value="1"/>
</dbReference>
<proteinExistence type="inferred from homology"/>
<keyword evidence="1" id="KW-0645">Protease</keyword>
<evidence type="ECO:0000256" key="2">
    <source>
        <dbReference type="ARBA" id="ARBA00022723"/>
    </source>
</evidence>
<organism evidence="8 9">
    <name type="scientific">Pelotalea chapellei</name>
    <dbReference type="NCBI Taxonomy" id="44671"/>
    <lineage>
        <taxon>Bacteria</taxon>
        <taxon>Pseudomonadati</taxon>
        <taxon>Thermodesulfobacteriota</taxon>
        <taxon>Desulfuromonadia</taxon>
        <taxon>Geobacterales</taxon>
        <taxon>Geobacteraceae</taxon>
        <taxon>Pelotalea</taxon>
    </lineage>
</organism>
<dbReference type="InterPro" id="IPR037518">
    <property type="entry name" value="MPN"/>
</dbReference>
<comment type="similarity">
    <text evidence="6">Belongs to the UPF0758 family.</text>
</comment>
<keyword evidence="2" id="KW-0479">Metal-binding</keyword>
<keyword evidence="3" id="KW-0378">Hydrolase</keyword>
<dbReference type="PANTHER" id="PTHR30471">
    <property type="entry name" value="DNA REPAIR PROTEIN RADC"/>
    <property type="match status" value="1"/>
</dbReference>
<name>A0ABS5U4S3_9BACT</name>
<dbReference type="InterPro" id="IPR046778">
    <property type="entry name" value="UPF0758_N"/>
</dbReference>
<evidence type="ECO:0000256" key="4">
    <source>
        <dbReference type="ARBA" id="ARBA00022833"/>
    </source>
</evidence>
<sequence length="229" mass="25404">MGGGISEWPEDERPREKMAKMGAVNLTNAELLALIIRTGDTASRKSAIDLGRDVISHFGDNLRELGSATISEITAIKGMGPAKATGIKAAFALASRFQARKLENLDRFTSPRQVFDYFHHEFRDSRKEYFLVLLLDGKNRIIRRVQISEGSLNQSIVHPREVFSPAVKESAAAVILIHNHPTGDPAPSQEDISVTRRLKEAGEIMGIRVLDHIIIGEDEFMSFVEKGLL</sequence>
<dbReference type="SUPFAM" id="SSF102712">
    <property type="entry name" value="JAB1/MPN domain"/>
    <property type="match status" value="1"/>
</dbReference>
<keyword evidence="9" id="KW-1185">Reference proteome</keyword>
<gene>
    <name evidence="8" type="primary">radC</name>
    <name evidence="8" type="ORF">KJB30_02585</name>
</gene>
<evidence type="ECO:0000259" key="7">
    <source>
        <dbReference type="PROSITE" id="PS50249"/>
    </source>
</evidence>
<dbReference type="NCBIfam" id="TIGR00608">
    <property type="entry name" value="radc"/>
    <property type="match status" value="1"/>
</dbReference>
<feature type="domain" description="MPN" evidence="7">
    <location>
        <begin position="107"/>
        <end position="229"/>
    </location>
</feature>
<evidence type="ECO:0000256" key="6">
    <source>
        <dbReference type="RuleBase" id="RU003797"/>
    </source>
</evidence>
<keyword evidence="4" id="KW-0862">Zinc</keyword>
<reference evidence="8 9" key="1">
    <citation type="submission" date="2021-05" db="EMBL/GenBank/DDBJ databases">
        <title>The draft genome of Geobacter chapellei DSM 13688.</title>
        <authorList>
            <person name="Xu Z."/>
            <person name="Masuda Y."/>
            <person name="Itoh H."/>
            <person name="Senoo K."/>
        </authorList>
    </citation>
    <scope>NUCLEOTIDE SEQUENCE [LARGE SCALE GENOMIC DNA]</scope>
    <source>
        <strain evidence="8 9">DSM 13688</strain>
    </source>
</reference>
<dbReference type="Pfam" id="PF04002">
    <property type="entry name" value="RadC"/>
    <property type="match status" value="1"/>
</dbReference>
<evidence type="ECO:0000256" key="1">
    <source>
        <dbReference type="ARBA" id="ARBA00022670"/>
    </source>
</evidence>
<dbReference type="PANTHER" id="PTHR30471:SF3">
    <property type="entry name" value="UPF0758 PROTEIN YEES-RELATED"/>
    <property type="match status" value="1"/>
</dbReference>
<evidence type="ECO:0000256" key="5">
    <source>
        <dbReference type="ARBA" id="ARBA00023049"/>
    </source>
</evidence>
<dbReference type="Proteomes" id="UP000784128">
    <property type="component" value="Unassembled WGS sequence"/>
</dbReference>
<accession>A0ABS5U4S3</accession>
<dbReference type="PROSITE" id="PS50249">
    <property type="entry name" value="MPN"/>
    <property type="match status" value="1"/>
</dbReference>
<dbReference type="SUPFAM" id="SSF47781">
    <property type="entry name" value="RuvA domain 2-like"/>
    <property type="match status" value="1"/>
</dbReference>
<dbReference type="RefSeq" id="WP_214296375.1">
    <property type="nucleotide sequence ID" value="NZ_JAHDYS010000002.1"/>
</dbReference>
<evidence type="ECO:0000313" key="8">
    <source>
        <dbReference type="EMBL" id="MBT1070661.1"/>
    </source>
</evidence>
<keyword evidence="5" id="KW-0482">Metalloprotease</keyword>